<feature type="domain" description="UspA" evidence="1">
    <location>
        <begin position="9"/>
        <end position="141"/>
    </location>
</feature>
<gene>
    <name evidence="2" type="ORF">BJ982_005164</name>
</gene>
<sequence>MSQKITRPRIVVGVNHSPAATAVLRWALGEARLRNAMIEAVHAWQWSGQHRASYAPMGTWRSHDEEYEAARERTRRIVAQVLPATEPIVTHGPPAQVLLSHCEDAEMLVLGTRSPAPGMPAAATPVVAACIMGARCPVVVISSPAAPSPAFHGYELSGARSG</sequence>
<accession>A0A7W7DB76</accession>
<dbReference type="Proteomes" id="UP000542210">
    <property type="component" value="Unassembled WGS sequence"/>
</dbReference>
<reference evidence="2 3" key="1">
    <citation type="submission" date="2020-08" db="EMBL/GenBank/DDBJ databases">
        <title>Sequencing the genomes of 1000 actinobacteria strains.</title>
        <authorList>
            <person name="Klenk H.-P."/>
        </authorList>
    </citation>
    <scope>NUCLEOTIDE SEQUENCE [LARGE SCALE GENOMIC DNA]</scope>
    <source>
        <strain evidence="2 3">DSM 45784</strain>
    </source>
</reference>
<evidence type="ECO:0000259" key="1">
    <source>
        <dbReference type="Pfam" id="PF00582"/>
    </source>
</evidence>
<dbReference type="InterPro" id="IPR006016">
    <property type="entry name" value="UspA"/>
</dbReference>
<evidence type="ECO:0000313" key="3">
    <source>
        <dbReference type="Proteomes" id="UP000542210"/>
    </source>
</evidence>
<keyword evidence="3" id="KW-1185">Reference proteome</keyword>
<dbReference type="RefSeq" id="WP_184884155.1">
    <property type="nucleotide sequence ID" value="NZ_BOOV01000001.1"/>
</dbReference>
<dbReference type="AlphaFoldDB" id="A0A7W7DB76"/>
<name>A0A7W7DB76_9ACTN</name>
<dbReference type="SUPFAM" id="SSF52402">
    <property type="entry name" value="Adenine nucleotide alpha hydrolases-like"/>
    <property type="match status" value="1"/>
</dbReference>
<protein>
    <submittedName>
        <fullName evidence="2">Nucleotide-binding universal stress UspA family protein</fullName>
    </submittedName>
</protein>
<comment type="caution">
    <text evidence="2">The sequence shown here is derived from an EMBL/GenBank/DDBJ whole genome shotgun (WGS) entry which is preliminary data.</text>
</comment>
<organism evidence="2 3">
    <name type="scientific">Sphaerisporangium siamense</name>
    <dbReference type="NCBI Taxonomy" id="795645"/>
    <lineage>
        <taxon>Bacteria</taxon>
        <taxon>Bacillati</taxon>
        <taxon>Actinomycetota</taxon>
        <taxon>Actinomycetes</taxon>
        <taxon>Streptosporangiales</taxon>
        <taxon>Streptosporangiaceae</taxon>
        <taxon>Sphaerisporangium</taxon>
    </lineage>
</organism>
<proteinExistence type="predicted"/>
<dbReference type="InterPro" id="IPR014729">
    <property type="entry name" value="Rossmann-like_a/b/a_fold"/>
</dbReference>
<dbReference type="EMBL" id="JACHND010000001">
    <property type="protein sequence ID" value="MBB4703620.1"/>
    <property type="molecule type" value="Genomic_DNA"/>
</dbReference>
<dbReference type="Gene3D" id="3.40.50.620">
    <property type="entry name" value="HUPs"/>
    <property type="match status" value="1"/>
</dbReference>
<dbReference type="Pfam" id="PF00582">
    <property type="entry name" value="Usp"/>
    <property type="match status" value="1"/>
</dbReference>
<evidence type="ECO:0000313" key="2">
    <source>
        <dbReference type="EMBL" id="MBB4703620.1"/>
    </source>
</evidence>